<dbReference type="InterPro" id="IPR010982">
    <property type="entry name" value="Lambda_DNA-bd_dom_sf"/>
</dbReference>
<name>A0A6P1NHM5_9PROT</name>
<dbReference type="Proteomes" id="UP000463975">
    <property type="component" value="Chromosome"/>
</dbReference>
<evidence type="ECO:0000313" key="4">
    <source>
        <dbReference type="Proteomes" id="UP000463975"/>
    </source>
</evidence>
<protein>
    <submittedName>
        <fullName evidence="3">AAA family ATPase</fullName>
    </submittedName>
</protein>
<proteinExistence type="predicted"/>
<dbReference type="InterPro" id="IPR036733">
    <property type="entry name" value="B_transposit_C_sf"/>
</dbReference>
<dbReference type="CDD" id="cd00093">
    <property type="entry name" value="HTH_XRE"/>
    <property type="match status" value="1"/>
</dbReference>
<dbReference type="Pfam" id="PF09077">
    <property type="entry name" value="Phage-MuB_C"/>
    <property type="match status" value="1"/>
</dbReference>
<dbReference type="KEGG" id="bomb:GT348_07070"/>
<dbReference type="GO" id="GO:0003677">
    <property type="term" value="F:DNA binding"/>
    <property type="evidence" value="ECO:0007669"/>
    <property type="project" value="InterPro"/>
</dbReference>
<feature type="domain" description="B transposition protein C-terminal" evidence="1">
    <location>
        <begin position="231"/>
        <end position="307"/>
    </location>
</feature>
<dbReference type="Gene3D" id="1.10.260.40">
    <property type="entry name" value="lambda repressor-like DNA-binding domains"/>
    <property type="match status" value="1"/>
</dbReference>
<dbReference type="SUPFAM" id="SSF52540">
    <property type="entry name" value="P-loop containing nucleoside triphosphate hydrolases"/>
    <property type="match status" value="1"/>
</dbReference>
<dbReference type="InterPro" id="IPR001387">
    <property type="entry name" value="Cro/C1-type_HTH"/>
</dbReference>
<keyword evidence="4" id="KW-1185">Reference proteome</keyword>
<dbReference type="PANTHER" id="PTHR35894">
    <property type="entry name" value="GENERAL SECRETION PATHWAY PROTEIN A-RELATED"/>
    <property type="match status" value="1"/>
</dbReference>
<dbReference type="GO" id="GO:0016887">
    <property type="term" value="F:ATP hydrolysis activity"/>
    <property type="evidence" value="ECO:0007669"/>
    <property type="project" value="InterPro"/>
</dbReference>
<dbReference type="GO" id="GO:0006313">
    <property type="term" value="P:DNA transposition"/>
    <property type="evidence" value="ECO:0007669"/>
    <property type="project" value="InterPro"/>
</dbReference>
<dbReference type="AlphaFoldDB" id="A0A6P1NHM5"/>
<feature type="domain" description="ORC1/DEAH AAA+ ATPase" evidence="2">
    <location>
        <begin position="104"/>
        <end position="216"/>
    </location>
</feature>
<evidence type="ECO:0000259" key="2">
    <source>
        <dbReference type="Pfam" id="PF13401"/>
    </source>
</evidence>
<evidence type="ECO:0000313" key="3">
    <source>
        <dbReference type="EMBL" id="QHI96024.1"/>
    </source>
</evidence>
<dbReference type="EMBL" id="CP047652">
    <property type="protein sequence ID" value="QHI96024.1"/>
    <property type="molecule type" value="Genomic_DNA"/>
</dbReference>
<dbReference type="PANTHER" id="PTHR35894:SF5">
    <property type="entry name" value="MU-LIKE PROPHAGE FLUMU DNA TRANSPOSITION PROTEIN B"/>
    <property type="match status" value="1"/>
</dbReference>
<reference evidence="3 4" key="1">
    <citation type="submission" date="2020-01" db="EMBL/GenBank/DDBJ databases">
        <title>Genome sequencing of strain KACC 21507.</title>
        <authorList>
            <person name="Heo J."/>
            <person name="Kim S.-J."/>
            <person name="Kim J.-S."/>
            <person name="Hong S.-B."/>
            <person name="Kwon S.-W."/>
        </authorList>
    </citation>
    <scope>NUCLEOTIDE SEQUENCE [LARGE SCALE GENOMIC DNA]</scope>
    <source>
        <strain evidence="3 4">KACC 21507</strain>
    </source>
</reference>
<evidence type="ECO:0000259" key="1">
    <source>
        <dbReference type="Pfam" id="PF09077"/>
    </source>
</evidence>
<dbReference type="InterPro" id="IPR049945">
    <property type="entry name" value="AAA_22"/>
</dbReference>
<organism evidence="3 4">
    <name type="scientific">Aristophania vespae</name>
    <dbReference type="NCBI Taxonomy" id="2697033"/>
    <lineage>
        <taxon>Bacteria</taxon>
        <taxon>Pseudomonadati</taxon>
        <taxon>Pseudomonadota</taxon>
        <taxon>Alphaproteobacteria</taxon>
        <taxon>Acetobacterales</taxon>
        <taxon>Acetobacteraceae</taxon>
        <taxon>Aristophania</taxon>
    </lineage>
</organism>
<gene>
    <name evidence="3" type="ORF">GT348_07070</name>
</gene>
<sequence>MNEEVKTAHSALIAEIRKLQKEDGLTLSQITRESGIAKSTVSQFLSGQYGGNNEKIAEQAQKWLDTYKARHQLNGKLRTEPEFILLPSSKQWVQLFEYAQMAGDIGVITGAPGTSKTVTAEYYCKTNSNAWMVTASSSLRSPRALLEEIAEIVDSPVKSGSGVMRGLIKRLRNTGGLLIIDEAQHLSTESLDQLRGLNDQAGIGLAWIGNEPLRGRIEGMGQSKSNAQIFSRVGMWKARTKPLKTDLEQLKDAWGVTNPELDKLLFWIGSREGGLRELSKTLRFAYFIAGSEGRTELQASDIEAGWTQRKSSSLPNSLHRH</sequence>
<dbReference type="Gene3D" id="1.10.1180.10">
    <property type="entry name" value="B transposition protein, C-terminal domain"/>
    <property type="match status" value="1"/>
</dbReference>
<dbReference type="InterPro" id="IPR009084">
    <property type="entry name" value="B_transpositn_C"/>
</dbReference>
<accession>A0A6P1NHM5</accession>
<dbReference type="InterPro" id="IPR052026">
    <property type="entry name" value="ExeA_AAA_ATPase_DNA-bind"/>
</dbReference>
<dbReference type="RefSeq" id="WP_160619097.1">
    <property type="nucleotide sequence ID" value="NZ_CP047652.1"/>
</dbReference>
<dbReference type="Gene3D" id="3.40.50.300">
    <property type="entry name" value="P-loop containing nucleotide triphosphate hydrolases"/>
    <property type="match status" value="1"/>
</dbReference>
<dbReference type="InterPro" id="IPR027417">
    <property type="entry name" value="P-loop_NTPase"/>
</dbReference>
<dbReference type="Pfam" id="PF13401">
    <property type="entry name" value="AAA_22"/>
    <property type="match status" value="1"/>
</dbReference>